<feature type="domain" description="DAGKc" evidence="2">
    <location>
        <begin position="1"/>
        <end position="124"/>
    </location>
</feature>
<gene>
    <name evidence="3" type="ORF">ACERLL_15140</name>
</gene>
<proteinExistence type="predicted"/>
<evidence type="ECO:0000313" key="3">
    <source>
        <dbReference type="EMBL" id="MFA9462152.1"/>
    </source>
</evidence>
<dbReference type="InterPro" id="IPR017438">
    <property type="entry name" value="ATP-NAD_kinase_N"/>
</dbReference>
<accession>A0ABV4TXV5</accession>
<dbReference type="PANTHER" id="PTHR12358">
    <property type="entry name" value="SPHINGOSINE KINASE"/>
    <property type="match status" value="1"/>
</dbReference>
<dbReference type="InterPro" id="IPR050187">
    <property type="entry name" value="Lipid_Phosphate_FormReg"/>
</dbReference>
<dbReference type="PROSITE" id="PS50146">
    <property type="entry name" value="DAGK"/>
    <property type="match status" value="1"/>
</dbReference>
<evidence type="ECO:0000313" key="4">
    <source>
        <dbReference type="Proteomes" id="UP001575181"/>
    </source>
</evidence>
<dbReference type="EC" id="2.7.1.-" evidence="3"/>
<dbReference type="EMBL" id="JBGUAW010000011">
    <property type="protein sequence ID" value="MFA9462152.1"/>
    <property type="molecule type" value="Genomic_DNA"/>
</dbReference>
<organism evidence="3 4">
    <name type="scientific">Thiohalorhabdus methylotrophus</name>
    <dbReference type="NCBI Taxonomy" id="3242694"/>
    <lineage>
        <taxon>Bacteria</taxon>
        <taxon>Pseudomonadati</taxon>
        <taxon>Pseudomonadota</taxon>
        <taxon>Gammaproteobacteria</taxon>
        <taxon>Thiohalorhabdales</taxon>
        <taxon>Thiohalorhabdaceae</taxon>
        <taxon>Thiohalorhabdus</taxon>
    </lineage>
</organism>
<sequence length="220" mass="23627">MTKWLLKNPHSGSAERIEALGPTIERAGIRVLSPETPAELHRILREARLDCERLLIAGGDGTVHRVVNAMRGDFQRPPLALIPLGTGNDLARTLGIPFDPAEALELACTGAPRPLDLLQVDTGGEPLFCVNVCAGGFSGDVTEAVGNRTKQAWGPLAYLRGAADSVADMPGYEVTLRYTSGSEERLTVLNLIIANGRTAGAGSPWRPQPTRGTACWRRWP</sequence>
<keyword evidence="3" id="KW-0418">Kinase</keyword>
<dbReference type="InterPro" id="IPR016064">
    <property type="entry name" value="NAD/diacylglycerol_kinase_sf"/>
</dbReference>
<evidence type="ECO:0000259" key="2">
    <source>
        <dbReference type="PROSITE" id="PS50146"/>
    </source>
</evidence>
<evidence type="ECO:0000256" key="1">
    <source>
        <dbReference type="SAM" id="MobiDB-lite"/>
    </source>
</evidence>
<dbReference type="GO" id="GO:0016301">
    <property type="term" value="F:kinase activity"/>
    <property type="evidence" value="ECO:0007669"/>
    <property type="project" value="UniProtKB-KW"/>
</dbReference>
<dbReference type="RefSeq" id="WP_373656940.1">
    <property type="nucleotide sequence ID" value="NZ_JBGUAW010000011.1"/>
</dbReference>
<dbReference type="Gene3D" id="3.40.50.10330">
    <property type="entry name" value="Probable inorganic polyphosphate/atp-NAD kinase, domain 1"/>
    <property type="match status" value="1"/>
</dbReference>
<dbReference type="Proteomes" id="UP001575181">
    <property type="component" value="Unassembled WGS sequence"/>
</dbReference>
<protein>
    <submittedName>
        <fullName evidence="3">Diacylglycerol kinase family protein</fullName>
        <ecNumber evidence="3">2.7.1.-</ecNumber>
    </submittedName>
</protein>
<feature type="region of interest" description="Disordered" evidence="1">
    <location>
        <begin position="200"/>
        <end position="220"/>
    </location>
</feature>
<keyword evidence="4" id="KW-1185">Reference proteome</keyword>
<dbReference type="SUPFAM" id="SSF111331">
    <property type="entry name" value="NAD kinase/diacylglycerol kinase-like"/>
    <property type="match status" value="1"/>
</dbReference>
<reference evidence="3 4" key="1">
    <citation type="submission" date="2024-08" db="EMBL/GenBank/DDBJ databases">
        <title>Whole-genome sequencing of halo(alkali)philic microorganisms from hypersaline lakes.</title>
        <authorList>
            <person name="Sorokin D.Y."/>
            <person name="Merkel A.Y."/>
            <person name="Messina E."/>
            <person name="Yakimov M."/>
        </authorList>
    </citation>
    <scope>NUCLEOTIDE SEQUENCE [LARGE SCALE GENOMIC DNA]</scope>
    <source>
        <strain evidence="3 4">Cl-TMA</strain>
    </source>
</reference>
<dbReference type="InterPro" id="IPR001206">
    <property type="entry name" value="Diacylglycerol_kinase_cat_dom"/>
</dbReference>
<dbReference type="Gene3D" id="2.60.200.40">
    <property type="match status" value="1"/>
</dbReference>
<keyword evidence="3" id="KW-0808">Transferase</keyword>
<comment type="caution">
    <text evidence="3">The sequence shown here is derived from an EMBL/GenBank/DDBJ whole genome shotgun (WGS) entry which is preliminary data.</text>
</comment>
<name>A0ABV4TXV5_9GAMM</name>
<dbReference type="Pfam" id="PF00781">
    <property type="entry name" value="DAGK_cat"/>
    <property type="match status" value="1"/>
</dbReference>
<dbReference type="SMART" id="SM00046">
    <property type="entry name" value="DAGKc"/>
    <property type="match status" value="1"/>
</dbReference>
<dbReference type="PANTHER" id="PTHR12358:SF54">
    <property type="entry name" value="SPHINGOSINE KINASE RELATED PROTEIN"/>
    <property type="match status" value="1"/>
</dbReference>